<dbReference type="AlphaFoldDB" id="A0A917C3F1"/>
<accession>A0A917C3F1</accession>
<feature type="domain" description="Glycosyltransferase 2-like" evidence="6">
    <location>
        <begin position="2"/>
        <end position="148"/>
    </location>
</feature>
<evidence type="ECO:0000313" key="8">
    <source>
        <dbReference type="Proteomes" id="UP000606044"/>
    </source>
</evidence>
<reference evidence="7" key="2">
    <citation type="submission" date="2020-09" db="EMBL/GenBank/DDBJ databases">
        <authorList>
            <person name="Sun Q."/>
            <person name="Sedlacek I."/>
        </authorList>
    </citation>
    <scope>NUCLEOTIDE SEQUENCE</scope>
    <source>
        <strain evidence="7">CCM 7897</strain>
    </source>
</reference>
<comment type="caution">
    <text evidence="7">The sequence shown here is derived from an EMBL/GenBank/DDBJ whole genome shotgun (WGS) entry which is preliminary data.</text>
</comment>
<proteinExistence type="predicted"/>
<dbReference type="Pfam" id="PF00535">
    <property type="entry name" value="Glycos_transf_2"/>
    <property type="match status" value="1"/>
</dbReference>
<dbReference type="PANTHER" id="PTHR43646">
    <property type="entry name" value="GLYCOSYLTRANSFERASE"/>
    <property type="match status" value="1"/>
</dbReference>
<dbReference type="GO" id="GO:0005886">
    <property type="term" value="C:plasma membrane"/>
    <property type="evidence" value="ECO:0007669"/>
    <property type="project" value="UniProtKB-SubCell"/>
</dbReference>
<dbReference type="Gene3D" id="3.90.550.10">
    <property type="entry name" value="Spore Coat Polysaccharide Biosynthesis Protein SpsA, Chain A"/>
    <property type="match status" value="1"/>
</dbReference>
<evidence type="ECO:0000256" key="4">
    <source>
        <dbReference type="ARBA" id="ARBA00022679"/>
    </source>
</evidence>
<evidence type="ECO:0000256" key="5">
    <source>
        <dbReference type="ARBA" id="ARBA00023136"/>
    </source>
</evidence>
<dbReference type="InterPro" id="IPR029044">
    <property type="entry name" value="Nucleotide-diphossugar_trans"/>
</dbReference>
<name>A0A917C3F1_9HYPH</name>
<evidence type="ECO:0000256" key="1">
    <source>
        <dbReference type="ARBA" id="ARBA00004236"/>
    </source>
</evidence>
<reference evidence="7" key="1">
    <citation type="journal article" date="2014" name="Int. J. Syst. Evol. Microbiol.">
        <title>Complete genome sequence of Corynebacterium casei LMG S-19264T (=DSM 44701T), isolated from a smear-ripened cheese.</title>
        <authorList>
            <consortium name="US DOE Joint Genome Institute (JGI-PGF)"/>
            <person name="Walter F."/>
            <person name="Albersmeier A."/>
            <person name="Kalinowski J."/>
            <person name="Ruckert C."/>
        </authorList>
    </citation>
    <scope>NUCLEOTIDE SEQUENCE</scope>
    <source>
        <strain evidence="7">CCM 7897</strain>
    </source>
</reference>
<keyword evidence="5" id="KW-0472">Membrane</keyword>
<sequence length="363" mass="39241">MIAVPAREEAARIGACIRAIARQTCILSSCLHPLFGVVVLVNNSADNTFAVAAEALQDTQLPFICLDVELPKAQAHAGGARGLAMDMAADWLEEGGHGQPGFILTTDADSRVPSDWMGLTQRALACGAGAVAGRVRLDDDEEHHLPADLKLRRCHEQLYEQVLLELSARIDPVPHDPWPNHGTASGASLAVTLAAYRAAGGLPDVPCGEDRALVDALRARDIPVRHASEIVVTTSARLAGRAKGGFADTMRRRSEVRDSPGDDALEPLANAVRRYAWRRRLRKWHAGGTLGERVWAQPLRLPATVEEQAREGFGAFWRRIEAASPILAKAPLHRDLLAAHAAAGRRFLDGLDDVYSRSSKASR</sequence>
<keyword evidence="8" id="KW-1185">Reference proteome</keyword>
<evidence type="ECO:0000313" key="7">
    <source>
        <dbReference type="EMBL" id="GGF69880.1"/>
    </source>
</evidence>
<dbReference type="InterPro" id="IPR001173">
    <property type="entry name" value="Glyco_trans_2-like"/>
</dbReference>
<organism evidence="7 8">
    <name type="scientific">Azorhizobium oxalatiphilum</name>
    <dbReference type="NCBI Taxonomy" id="980631"/>
    <lineage>
        <taxon>Bacteria</taxon>
        <taxon>Pseudomonadati</taxon>
        <taxon>Pseudomonadota</taxon>
        <taxon>Alphaproteobacteria</taxon>
        <taxon>Hyphomicrobiales</taxon>
        <taxon>Xanthobacteraceae</taxon>
        <taxon>Azorhizobium</taxon>
    </lineage>
</organism>
<evidence type="ECO:0000256" key="3">
    <source>
        <dbReference type="ARBA" id="ARBA00022676"/>
    </source>
</evidence>
<gene>
    <name evidence="7" type="ORF">GCM10007301_32020</name>
</gene>
<evidence type="ECO:0000259" key="6">
    <source>
        <dbReference type="Pfam" id="PF00535"/>
    </source>
</evidence>
<dbReference type="EMBL" id="BMCT01000004">
    <property type="protein sequence ID" value="GGF69880.1"/>
    <property type="molecule type" value="Genomic_DNA"/>
</dbReference>
<dbReference type="PANTHER" id="PTHR43646:SF2">
    <property type="entry name" value="GLYCOSYLTRANSFERASE 2-LIKE DOMAIN-CONTAINING PROTEIN"/>
    <property type="match status" value="1"/>
</dbReference>
<dbReference type="GO" id="GO:0016757">
    <property type="term" value="F:glycosyltransferase activity"/>
    <property type="evidence" value="ECO:0007669"/>
    <property type="project" value="UniProtKB-KW"/>
</dbReference>
<protein>
    <recommendedName>
        <fullName evidence="6">Glycosyltransferase 2-like domain-containing protein</fullName>
    </recommendedName>
</protein>
<keyword evidence="4" id="KW-0808">Transferase</keyword>
<comment type="subcellular location">
    <subcellularLocation>
        <location evidence="1">Cell membrane</location>
    </subcellularLocation>
</comment>
<evidence type="ECO:0000256" key="2">
    <source>
        <dbReference type="ARBA" id="ARBA00022475"/>
    </source>
</evidence>
<keyword evidence="2" id="KW-1003">Cell membrane</keyword>
<keyword evidence="3" id="KW-0328">Glycosyltransferase</keyword>
<dbReference type="RefSeq" id="WP_188580314.1">
    <property type="nucleotide sequence ID" value="NZ_BMCT01000004.1"/>
</dbReference>
<dbReference type="Proteomes" id="UP000606044">
    <property type="component" value="Unassembled WGS sequence"/>
</dbReference>
<dbReference type="SUPFAM" id="SSF53448">
    <property type="entry name" value="Nucleotide-diphospho-sugar transferases"/>
    <property type="match status" value="1"/>
</dbReference>